<keyword evidence="2" id="KW-1185">Reference proteome</keyword>
<sequence>MKYSRMHPWVPGRSYTDVLLPEGSVAERVEFGLGYTAGSIEIDLAHSALRLQLDPIGGDAESIGFELSAVTDFYTINQPPQGRACFGYEQAVIHNIDVATGRVAESHVLLFQFTGLDFCVETGAVRFVEGSQAR</sequence>
<dbReference type="HOGENOM" id="CLU_1892424_0_0_11"/>
<protein>
    <submittedName>
        <fullName evidence="1">Uncharacterized protein</fullName>
    </submittedName>
</protein>
<proteinExistence type="predicted"/>
<gene>
    <name evidence="1" type="ordered locus">Cfla_3424</name>
</gene>
<evidence type="ECO:0000313" key="2">
    <source>
        <dbReference type="Proteomes" id="UP000000849"/>
    </source>
</evidence>
<evidence type="ECO:0000313" key="1">
    <source>
        <dbReference type="EMBL" id="ADG76300.1"/>
    </source>
</evidence>
<name>D5UCR5_CELFN</name>
<dbReference type="Proteomes" id="UP000000849">
    <property type="component" value="Chromosome"/>
</dbReference>
<reference evidence="1 2" key="1">
    <citation type="journal article" date="2010" name="Stand. Genomic Sci.">
        <title>Complete genome sequence of Cellulomonas flavigena type strain (134).</title>
        <authorList>
            <person name="Abt B."/>
            <person name="Foster B."/>
            <person name="Lapidus A."/>
            <person name="Clum A."/>
            <person name="Sun H."/>
            <person name="Pukall R."/>
            <person name="Lucas S."/>
            <person name="Glavina Del Rio T."/>
            <person name="Nolan M."/>
            <person name="Tice H."/>
            <person name="Cheng J.F."/>
            <person name="Pitluck S."/>
            <person name="Liolios K."/>
            <person name="Ivanova N."/>
            <person name="Mavromatis K."/>
            <person name="Ovchinnikova G."/>
            <person name="Pati A."/>
            <person name="Goodwin L."/>
            <person name="Chen A."/>
            <person name="Palaniappan K."/>
            <person name="Land M."/>
            <person name="Hauser L."/>
            <person name="Chang Y.J."/>
            <person name="Jeffries C.D."/>
            <person name="Rohde M."/>
            <person name="Goker M."/>
            <person name="Woyke T."/>
            <person name="Bristow J."/>
            <person name="Eisen J.A."/>
            <person name="Markowitz V."/>
            <person name="Hugenholtz P."/>
            <person name="Kyrpides N.C."/>
            <person name="Klenk H.P."/>
        </authorList>
    </citation>
    <scope>NUCLEOTIDE SEQUENCE [LARGE SCALE GENOMIC DNA]</scope>
    <source>
        <strain evidence="2">ATCC 482 / DSM 20109 / BCRC 11376 / JCM 18109 / NBRC 3775 / NCIMB 8073 / NRS 134</strain>
    </source>
</reference>
<accession>D5UCR5</accession>
<dbReference type="AlphaFoldDB" id="D5UCR5"/>
<dbReference type="KEGG" id="cfl:Cfla_3424"/>
<organism evidence="1 2">
    <name type="scientific">Cellulomonas flavigena (strain ATCC 482 / DSM 20109 / BCRC 11376 / JCM 18109 / NBRC 3775 / NCIMB 8073 / NRS 134)</name>
    <dbReference type="NCBI Taxonomy" id="446466"/>
    <lineage>
        <taxon>Bacteria</taxon>
        <taxon>Bacillati</taxon>
        <taxon>Actinomycetota</taxon>
        <taxon>Actinomycetes</taxon>
        <taxon>Micrococcales</taxon>
        <taxon>Cellulomonadaceae</taxon>
        <taxon>Cellulomonas</taxon>
    </lineage>
</organism>
<dbReference type="EMBL" id="CP001964">
    <property type="protein sequence ID" value="ADG76300.1"/>
    <property type="molecule type" value="Genomic_DNA"/>
</dbReference>